<organism evidence="1 2">
    <name type="scientific">Cyprinodon variegatus</name>
    <name type="common">Sheepshead minnow</name>
    <dbReference type="NCBI Taxonomy" id="28743"/>
    <lineage>
        <taxon>Eukaryota</taxon>
        <taxon>Metazoa</taxon>
        <taxon>Chordata</taxon>
        <taxon>Craniata</taxon>
        <taxon>Vertebrata</taxon>
        <taxon>Euteleostomi</taxon>
        <taxon>Actinopterygii</taxon>
        <taxon>Neopterygii</taxon>
        <taxon>Teleostei</taxon>
        <taxon>Neoteleostei</taxon>
        <taxon>Acanthomorphata</taxon>
        <taxon>Ovalentaria</taxon>
        <taxon>Atherinomorphae</taxon>
        <taxon>Cyprinodontiformes</taxon>
        <taxon>Cyprinodontidae</taxon>
        <taxon>Cyprinodon</taxon>
    </lineage>
</organism>
<accession>A0A3Q2EFP2</accession>
<dbReference type="Gene3D" id="3.30.200.20">
    <property type="entry name" value="Phosphorylase Kinase, domain 1"/>
    <property type="match status" value="1"/>
</dbReference>
<protein>
    <recommendedName>
        <fullName evidence="3">Serine-threonine/tyrosine-protein kinase catalytic domain-containing protein</fullName>
    </recommendedName>
</protein>
<evidence type="ECO:0000313" key="2">
    <source>
        <dbReference type="Proteomes" id="UP000265020"/>
    </source>
</evidence>
<dbReference type="STRING" id="28743.ENSCVAP00000030574"/>
<dbReference type="Proteomes" id="UP000265020">
    <property type="component" value="Unassembled WGS sequence"/>
</dbReference>
<dbReference type="AlphaFoldDB" id="A0A3Q2EFP2"/>
<name>A0A3Q2EFP2_CYPVA</name>
<evidence type="ECO:0000313" key="1">
    <source>
        <dbReference type="Ensembl" id="ENSCVAP00000030574.1"/>
    </source>
</evidence>
<proteinExistence type="predicted"/>
<keyword evidence="2" id="KW-1185">Reference proteome</keyword>
<reference evidence="1" key="1">
    <citation type="submission" date="2025-08" db="UniProtKB">
        <authorList>
            <consortium name="Ensembl"/>
        </authorList>
    </citation>
    <scope>IDENTIFICATION</scope>
</reference>
<sequence>MGDKPRGFGLVLEGKWRDRKVAVKMVKEECMSDEDFKEEAQVMM</sequence>
<evidence type="ECO:0008006" key="3">
    <source>
        <dbReference type="Google" id="ProtNLM"/>
    </source>
</evidence>
<reference evidence="1" key="2">
    <citation type="submission" date="2025-09" db="UniProtKB">
        <authorList>
            <consortium name="Ensembl"/>
        </authorList>
    </citation>
    <scope>IDENTIFICATION</scope>
</reference>
<dbReference type="Ensembl" id="ENSCVAT00000024605.1">
    <property type="protein sequence ID" value="ENSCVAP00000030574.1"/>
    <property type="gene ID" value="ENSCVAG00000019197.1"/>
</dbReference>